<reference evidence="3" key="1">
    <citation type="submission" date="2018-06" db="EMBL/GenBank/DDBJ databases">
        <authorList>
            <person name="Zhirakovskaya E."/>
        </authorList>
    </citation>
    <scope>NUCLEOTIDE SEQUENCE</scope>
</reference>
<dbReference type="InterPro" id="IPR025392">
    <property type="entry name" value="DUF4124"/>
</dbReference>
<feature type="region of interest" description="Disordered" evidence="1">
    <location>
        <begin position="51"/>
        <end position="95"/>
    </location>
</feature>
<dbReference type="AlphaFoldDB" id="A0A3B0ZAZ4"/>
<name>A0A3B0ZAZ4_9ZZZZ</name>
<organism evidence="3">
    <name type="scientific">hydrothermal vent metagenome</name>
    <dbReference type="NCBI Taxonomy" id="652676"/>
    <lineage>
        <taxon>unclassified sequences</taxon>
        <taxon>metagenomes</taxon>
        <taxon>ecological metagenomes</taxon>
    </lineage>
</organism>
<accession>A0A3B0ZAZ4</accession>
<sequence>MKQIKLLLLIGMLLPALAVAGEVYKWVDEEGNVHFGDRPQPNVKAETVKIDKHTPDQHYRDRMQSIKQNAESRREASVEKKVEQQKLSEQNTSRCQDAKRRLYPLKQKIRVFNYDDAGERKYIDDEDRTSKIKALEAIVKASCK</sequence>
<feature type="compositionally biased region" description="Basic and acidic residues" evidence="1">
    <location>
        <begin position="51"/>
        <end position="86"/>
    </location>
</feature>
<evidence type="ECO:0000313" key="3">
    <source>
        <dbReference type="EMBL" id="VAW84702.1"/>
    </source>
</evidence>
<feature type="domain" description="DUF4124" evidence="2">
    <location>
        <begin position="12"/>
        <end position="53"/>
    </location>
</feature>
<dbReference type="EMBL" id="UOFP01000065">
    <property type="protein sequence ID" value="VAW84702.1"/>
    <property type="molecule type" value="Genomic_DNA"/>
</dbReference>
<dbReference type="Pfam" id="PF13511">
    <property type="entry name" value="DUF4124"/>
    <property type="match status" value="1"/>
</dbReference>
<proteinExistence type="predicted"/>
<protein>
    <recommendedName>
        <fullName evidence="2">DUF4124 domain-containing protein</fullName>
    </recommendedName>
</protein>
<gene>
    <name evidence="3" type="ORF">MNBD_GAMMA18-1929</name>
</gene>
<evidence type="ECO:0000259" key="2">
    <source>
        <dbReference type="Pfam" id="PF13511"/>
    </source>
</evidence>
<evidence type="ECO:0000256" key="1">
    <source>
        <dbReference type="SAM" id="MobiDB-lite"/>
    </source>
</evidence>